<evidence type="ECO:0000313" key="1">
    <source>
        <dbReference type="EMBL" id="TDL19803.1"/>
    </source>
</evidence>
<dbReference type="EMBL" id="ML170193">
    <property type="protein sequence ID" value="TDL19803.1"/>
    <property type="molecule type" value="Genomic_DNA"/>
</dbReference>
<dbReference type="AlphaFoldDB" id="A0A4Y7PWL7"/>
<dbReference type="Gene3D" id="3.80.10.10">
    <property type="entry name" value="Ribonuclease Inhibitor"/>
    <property type="match status" value="1"/>
</dbReference>
<protein>
    <recommendedName>
        <fullName evidence="3">F-box domain-containing protein</fullName>
    </recommendedName>
</protein>
<dbReference type="InterPro" id="IPR032675">
    <property type="entry name" value="LRR_dom_sf"/>
</dbReference>
<dbReference type="SUPFAM" id="SSF52047">
    <property type="entry name" value="RNI-like"/>
    <property type="match status" value="1"/>
</dbReference>
<sequence length="213" mass="23990">MPNRGLWNCPSANSRPRRVPVLAVEDTSYRLSLQAHEKIDCTILLLEGNTPKLEDLKCIIYDWTPVFVSRPFALSSALHLKRLCVLGAPFPVDFGDQVHQLQFIDIRAAHHGRHSLADLVKCLTQGPSLTTSNLSIYGPSSIAQRHYLHTLNLGLSAANDPYLLFDRLFLPSIKHLDLMLRRCTTADWPHLASMLKRSCPPLTYLYLHGVPMT</sequence>
<dbReference type="Proteomes" id="UP000294933">
    <property type="component" value="Unassembled WGS sequence"/>
</dbReference>
<name>A0A4Y7PWL7_9AGAM</name>
<dbReference type="STRING" id="50990.A0A4Y7PWL7"/>
<dbReference type="VEuPathDB" id="FungiDB:BD410DRAFT_397445"/>
<keyword evidence="2" id="KW-1185">Reference proteome</keyword>
<organism evidence="1 2">
    <name type="scientific">Rickenella mellea</name>
    <dbReference type="NCBI Taxonomy" id="50990"/>
    <lineage>
        <taxon>Eukaryota</taxon>
        <taxon>Fungi</taxon>
        <taxon>Dikarya</taxon>
        <taxon>Basidiomycota</taxon>
        <taxon>Agaricomycotina</taxon>
        <taxon>Agaricomycetes</taxon>
        <taxon>Hymenochaetales</taxon>
        <taxon>Rickenellaceae</taxon>
        <taxon>Rickenella</taxon>
    </lineage>
</organism>
<evidence type="ECO:0008006" key="3">
    <source>
        <dbReference type="Google" id="ProtNLM"/>
    </source>
</evidence>
<proteinExistence type="predicted"/>
<reference evidence="1 2" key="1">
    <citation type="submission" date="2018-06" db="EMBL/GenBank/DDBJ databases">
        <title>A transcriptomic atlas of mushroom development highlights an independent origin of complex multicellularity.</title>
        <authorList>
            <consortium name="DOE Joint Genome Institute"/>
            <person name="Krizsan K."/>
            <person name="Almasi E."/>
            <person name="Merenyi Z."/>
            <person name="Sahu N."/>
            <person name="Viragh M."/>
            <person name="Koszo T."/>
            <person name="Mondo S."/>
            <person name="Kiss B."/>
            <person name="Balint B."/>
            <person name="Kues U."/>
            <person name="Barry K."/>
            <person name="Hegedus J.C."/>
            <person name="Henrissat B."/>
            <person name="Johnson J."/>
            <person name="Lipzen A."/>
            <person name="Ohm R."/>
            <person name="Nagy I."/>
            <person name="Pangilinan J."/>
            <person name="Yan J."/>
            <person name="Xiong Y."/>
            <person name="Grigoriev I.V."/>
            <person name="Hibbett D.S."/>
            <person name="Nagy L.G."/>
        </authorList>
    </citation>
    <scope>NUCLEOTIDE SEQUENCE [LARGE SCALE GENOMIC DNA]</scope>
    <source>
        <strain evidence="1 2">SZMC22713</strain>
    </source>
</reference>
<evidence type="ECO:0000313" key="2">
    <source>
        <dbReference type="Proteomes" id="UP000294933"/>
    </source>
</evidence>
<accession>A0A4Y7PWL7</accession>
<gene>
    <name evidence="1" type="ORF">BD410DRAFT_397445</name>
</gene>